<evidence type="ECO:0000259" key="1">
    <source>
        <dbReference type="Pfam" id="PF03432"/>
    </source>
</evidence>
<dbReference type="PANTHER" id="PTHR11102:SF160">
    <property type="entry name" value="ERAD-ASSOCIATED E3 UBIQUITIN-PROTEIN LIGASE COMPONENT HRD3"/>
    <property type="match status" value="1"/>
</dbReference>
<dbReference type="Pfam" id="PF03432">
    <property type="entry name" value="Relaxase"/>
    <property type="match status" value="1"/>
</dbReference>
<dbReference type="PANTHER" id="PTHR11102">
    <property type="entry name" value="SEL-1-LIKE PROTEIN"/>
    <property type="match status" value="1"/>
</dbReference>
<dbReference type="Gene3D" id="1.25.40.10">
    <property type="entry name" value="Tetratricopeptide repeat domain"/>
    <property type="match status" value="2"/>
</dbReference>
<dbReference type="InterPro" id="IPR011990">
    <property type="entry name" value="TPR-like_helical_dom_sf"/>
</dbReference>
<dbReference type="SUPFAM" id="SSF81901">
    <property type="entry name" value="HCP-like"/>
    <property type="match status" value="4"/>
</dbReference>
<proteinExistence type="predicted"/>
<dbReference type="Pfam" id="PF08238">
    <property type="entry name" value="Sel1"/>
    <property type="match status" value="11"/>
</dbReference>
<dbReference type="SMART" id="SM00671">
    <property type="entry name" value="SEL1"/>
    <property type="match status" value="10"/>
</dbReference>
<feature type="domain" description="MobA/VirD2-like nuclease" evidence="1">
    <location>
        <begin position="20"/>
        <end position="147"/>
    </location>
</feature>
<dbReference type="STRING" id="1121420.SAMN02746098_00157"/>
<evidence type="ECO:0000313" key="2">
    <source>
        <dbReference type="EMBL" id="SHH09672.1"/>
    </source>
</evidence>
<reference evidence="3" key="1">
    <citation type="submission" date="2016-11" db="EMBL/GenBank/DDBJ databases">
        <authorList>
            <person name="Varghese N."/>
            <person name="Submissions S."/>
        </authorList>
    </citation>
    <scope>NUCLEOTIDE SEQUENCE [LARGE SCALE GENOMIC DNA]</scope>
    <source>
        <strain evidence="3">DSM 15449</strain>
    </source>
</reference>
<keyword evidence="3" id="KW-1185">Reference proteome</keyword>
<dbReference type="InterPro" id="IPR006597">
    <property type="entry name" value="Sel1-like"/>
</dbReference>
<dbReference type="AlphaFoldDB" id="A0A1M5Q6S1"/>
<sequence length="829" mass="94386">MMAIERVLKDEDSSKVVLDYIMNPNKTDLVTGVNCVPETAFEEMLMVKAGYNKQEGRQFIHIVQSFHPAEQVTPQQVHEIGVRLAKEFERFSGFQIIVSTHLDREHLHNHFVFNTVNMETGLKWQQSPWQMQQLKDFSDELCKNYDLSIIEHKGTQRESTGEHRAKKREQSWMHELRLAVDACKQTSTGRADFISNMQKLGYQVNWTDTRKDITFTTPEGRKCRNLRLDKTLSKESLQEAFRLNKEFGDPKVMARQIGQLELATKVAKMMPVEDGVIVEQTIENEHRNGQGEIEIKDALITAEGNEFENHIEQDLLAGDAFEEDGSKENVIVDLQEIAYIMEWSDRYKEARTFLYGSKEVEQNVAEAYRLFLEEAQIGNALALHDLGRMHMDGLGVEMNPETAQEWYTKALIAFQAVERDKSGSYPQYRIGKMYAAGLGTPQNYEEAADWYEMAVARNHKYAQYSFAGLYYRGQGVEQSHTTAFLLYGKSAAQGNPYASYELAKMYRDGLGCNKDTEKADQYFKSAFIGFSALEADSHDDKLQYRLGQMLYMGTGTEKDAVRAVEYLEQSAKLGNVNAQYLLAKIYLEADSGLENVEKALEWLGKATENGNAQAQYALGKLYRDGNHVEKDIVKALALFKLSAEQENQFAQYALGKLYLFGEEIPQDAEAAVKWLSASVEQENNFAQYTLGKLYVEGKDVAKDVEAGLKLLTASAEQGNQFAQFQLGKIYLAGKEVEQDKALATHWLSLSAAQGNEYAQLLLEKMDSYNATEIDFLLVLMQFFSTQNHRQNQSRNYPLSHLEGHALREKILDLQFGSIMNWDKGQGYER</sequence>
<protein>
    <recommendedName>
        <fullName evidence="1">MobA/VirD2-like nuclease domain-containing protein</fullName>
    </recommendedName>
</protein>
<dbReference type="EMBL" id="FQXJ01000003">
    <property type="protein sequence ID" value="SHH09672.1"/>
    <property type="molecule type" value="Genomic_DNA"/>
</dbReference>
<dbReference type="InterPro" id="IPR005094">
    <property type="entry name" value="Endonuclease_MobA/VirD2"/>
</dbReference>
<organism evidence="2 3">
    <name type="scientific">Desulfosporosinus lacus DSM 15449</name>
    <dbReference type="NCBI Taxonomy" id="1121420"/>
    <lineage>
        <taxon>Bacteria</taxon>
        <taxon>Bacillati</taxon>
        <taxon>Bacillota</taxon>
        <taxon>Clostridia</taxon>
        <taxon>Eubacteriales</taxon>
        <taxon>Desulfitobacteriaceae</taxon>
        <taxon>Desulfosporosinus</taxon>
    </lineage>
</organism>
<accession>A0A1M5Q6S1</accession>
<gene>
    <name evidence="2" type="ORF">SAMN02746098_00157</name>
</gene>
<dbReference type="InterPro" id="IPR050767">
    <property type="entry name" value="Sel1_AlgK"/>
</dbReference>
<evidence type="ECO:0000313" key="3">
    <source>
        <dbReference type="Proteomes" id="UP000183954"/>
    </source>
</evidence>
<name>A0A1M5Q6S1_9FIRM</name>
<dbReference type="Proteomes" id="UP000183954">
    <property type="component" value="Unassembled WGS sequence"/>
</dbReference>